<evidence type="ECO:0000259" key="6">
    <source>
        <dbReference type="PROSITE" id="PS51123"/>
    </source>
</evidence>
<dbReference type="InterPro" id="IPR036737">
    <property type="entry name" value="OmpA-like_sf"/>
</dbReference>
<evidence type="ECO:0000313" key="7">
    <source>
        <dbReference type="EMBL" id="SAL54256.1"/>
    </source>
</evidence>
<dbReference type="Gene3D" id="3.40.1520.20">
    <property type="match status" value="1"/>
</dbReference>
<dbReference type="Pfam" id="PF06078">
    <property type="entry name" value="DUF937"/>
    <property type="match status" value="1"/>
</dbReference>
<dbReference type="InterPro" id="IPR006665">
    <property type="entry name" value="OmpA-like"/>
</dbReference>
<feature type="domain" description="OmpA-like" evidence="6">
    <location>
        <begin position="430"/>
        <end position="549"/>
    </location>
</feature>
<dbReference type="AlphaFoldDB" id="A0A158ICH8"/>
<dbReference type="RefSeq" id="WP_087644830.1">
    <property type="nucleotide sequence ID" value="NZ_FCON02000023.1"/>
</dbReference>
<keyword evidence="5" id="KW-0812">Transmembrane</keyword>
<keyword evidence="2 4" id="KW-0472">Membrane</keyword>
<dbReference type="PANTHER" id="PTHR30329:SF21">
    <property type="entry name" value="LIPOPROTEIN YIAD-RELATED"/>
    <property type="match status" value="1"/>
</dbReference>
<dbReference type="InterPro" id="IPR009282">
    <property type="entry name" value="DUF937"/>
</dbReference>
<evidence type="ECO:0000256" key="4">
    <source>
        <dbReference type="PROSITE-ProRule" id="PRU00473"/>
    </source>
</evidence>
<comment type="caution">
    <text evidence="7">The sequence shown here is derived from an EMBL/GenBank/DDBJ whole genome shotgun (WGS) entry which is preliminary data.</text>
</comment>
<dbReference type="Pfam" id="PF00691">
    <property type="entry name" value="OmpA"/>
    <property type="match status" value="1"/>
</dbReference>
<dbReference type="Proteomes" id="UP000054770">
    <property type="component" value="Unassembled WGS sequence"/>
</dbReference>
<reference evidence="7" key="1">
    <citation type="submission" date="2016-01" db="EMBL/GenBank/DDBJ databases">
        <authorList>
            <person name="Peeters C."/>
        </authorList>
    </citation>
    <scope>NUCLEOTIDE SEQUENCE [LARGE SCALE GENOMIC DNA]</scope>
    <source>
        <strain evidence="7">LMG 22940</strain>
    </source>
</reference>
<gene>
    <name evidence="7" type="ORF">AWB68_02609</name>
</gene>
<dbReference type="SUPFAM" id="SSF103088">
    <property type="entry name" value="OmpA-like"/>
    <property type="match status" value="1"/>
</dbReference>
<keyword evidence="3" id="KW-0998">Cell outer membrane</keyword>
<dbReference type="EMBL" id="FCON02000023">
    <property type="protein sequence ID" value="SAL54256.1"/>
    <property type="molecule type" value="Genomic_DNA"/>
</dbReference>
<organism evidence="7 8">
    <name type="scientific">Caballeronia choica</name>
    <dbReference type="NCBI Taxonomy" id="326476"/>
    <lineage>
        <taxon>Bacteria</taxon>
        <taxon>Pseudomonadati</taxon>
        <taxon>Pseudomonadota</taxon>
        <taxon>Betaproteobacteria</taxon>
        <taxon>Burkholderiales</taxon>
        <taxon>Burkholderiaceae</taxon>
        <taxon>Caballeronia</taxon>
    </lineage>
</organism>
<evidence type="ECO:0000256" key="1">
    <source>
        <dbReference type="ARBA" id="ARBA00004442"/>
    </source>
</evidence>
<dbReference type="InterPro" id="IPR006664">
    <property type="entry name" value="OMP_bac"/>
</dbReference>
<dbReference type="Gene3D" id="3.30.1330.60">
    <property type="entry name" value="OmpA-like domain"/>
    <property type="match status" value="1"/>
</dbReference>
<dbReference type="OrthoDB" id="9782229at2"/>
<name>A0A158ICH8_9BURK</name>
<keyword evidence="8" id="KW-1185">Reference proteome</keyword>
<accession>A0A158ICH8</accession>
<sequence length="549" mass="56292">MSINVIQLVQGALTESVLQQLATRFGVAPEAAKRVVGLVAPALVGSLMNKAASPEGARGLFASIMSPDTNANIVEQLPGLVHGDGLQSLLGMGARLAGVVAPAERLEALSGKVAEQTGVAASATHALTGVVGATLFGVLKHYFMQHNGNVGSLPTLLGHQLPFVKSSMTDSIASALGLGGAGSFLAGVAAQMKAVSSHLEHPSTQTARVSAVNHSMDKVVVQEKASKKKWWWLAVAAALALLAILLGRGCVVEKQPVAEPAAAASEASMAVAASAPAPASEPAPAPVPTKDALLTFSVDKAGVPTLIATVGSEAEKKTLVDALTAKFGEGKFNANITVDPETKPASWLDKLQGLLPLMALPGAEVKLAGEKIELSGTAADAKLGWLDKLKNLFGAGFTIGTFDVKQAVASAKDTFMSAFSAFKSDDCVAGDVAKVLNLQVINFATGSDVPPQDAQLALAKSAELLKNCATAGKTVKMEIGGYSDNVGKAQSNLALSKKRAEAVRAYLVKHGVPADALTAQGFGDANPVADNSTASGRFANRRIEFKGQE</sequence>
<evidence type="ECO:0000256" key="2">
    <source>
        <dbReference type="ARBA" id="ARBA00023136"/>
    </source>
</evidence>
<dbReference type="InterPro" id="IPR050330">
    <property type="entry name" value="Bact_OuterMem_StrucFunc"/>
</dbReference>
<keyword evidence="5" id="KW-1133">Transmembrane helix</keyword>
<dbReference type="PROSITE" id="PS51123">
    <property type="entry name" value="OMPA_2"/>
    <property type="match status" value="1"/>
</dbReference>
<evidence type="ECO:0000256" key="5">
    <source>
        <dbReference type="SAM" id="Phobius"/>
    </source>
</evidence>
<feature type="transmembrane region" description="Helical" evidence="5">
    <location>
        <begin position="230"/>
        <end position="247"/>
    </location>
</feature>
<protein>
    <submittedName>
        <fullName evidence="7">OmpA/MotB domain-containing protein</fullName>
    </submittedName>
</protein>
<evidence type="ECO:0000256" key="3">
    <source>
        <dbReference type="ARBA" id="ARBA00023237"/>
    </source>
</evidence>
<dbReference type="CDD" id="cd07185">
    <property type="entry name" value="OmpA_C-like"/>
    <property type="match status" value="1"/>
</dbReference>
<dbReference type="GO" id="GO:0009279">
    <property type="term" value="C:cell outer membrane"/>
    <property type="evidence" value="ECO:0007669"/>
    <property type="project" value="UniProtKB-SubCell"/>
</dbReference>
<comment type="subcellular location">
    <subcellularLocation>
        <location evidence="1">Cell outer membrane</location>
    </subcellularLocation>
</comment>
<dbReference type="PANTHER" id="PTHR30329">
    <property type="entry name" value="STATOR ELEMENT OF FLAGELLAR MOTOR COMPLEX"/>
    <property type="match status" value="1"/>
</dbReference>
<proteinExistence type="predicted"/>
<dbReference type="PRINTS" id="PR01021">
    <property type="entry name" value="OMPADOMAIN"/>
</dbReference>
<evidence type="ECO:0000313" key="8">
    <source>
        <dbReference type="Proteomes" id="UP000054770"/>
    </source>
</evidence>